<keyword evidence="3" id="KW-1185">Reference proteome</keyword>
<sequence length="421" mass="48784">MVKLIKSSQAKRFKSIPRIGFEMRREHPTICVSSKSTDYVMMISSNISEDLKNDYFQLNVSEKIINFEFVTCGFPIVAFHQCDKEVVFTSIHNYFLDLFGNTIEYEWTITDCQFVVPRVPHSSLILTFWTTSTAKENMERLEAIPASTIIKHITTIYWRPAATLKPESKFYQAESIKIQQDNLSVPVNLGSFQGRQAFFRCDRGRISNLIKFVNRWKSGKAFQRLEYLEIIIDDENIVPNKILNAIGVKYIDATKTPPTHTLPKVTMKLSRFPNLVQKEIFDNMETSNLLLLSFVSRNMKNCIKWSQVTRFKSIDRIVFDMQNLHHPTIYIQFGSSKDVIMLSSVISEGLKIGYSQLNVYGKIIDFKYFESGHKPNTDPINSRTYVVRETDNRVASISMQWKSLSFGVWNETEEKFLAMVK</sequence>
<reference evidence="3" key="1">
    <citation type="submission" date="2017-10" db="EMBL/GenBank/DDBJ databases">
        <title>Rapid genome shrinkage in a self-fertile nematode reveals novel sperm competition proteins.</title>
        <authorList>
            <person name="Yin D."/>
            <person name="Schwarz E.M."/>
            <person name="Thomas C.G."/>
            <person name="Felde R.L."/>
            <person name="Korf I.F."/>
            <person name="Cutter A.D."/>
            <person name="Schartner C.M."/>
            <person name="Ralston E.J."/>
            <person name="Meyer B.J."/>
            <person name="Haag E.S."/>
        </authorList>
    </citation>
    <scope>NUCLEOTIDE SEQUENCE [LARGE SCALE GENOMIC DNA]</scope>
    <source>
        <strain evidence="3">JU1422</strain>
    </source>
</reference>
<dbReference type="Pfam" id="PF00646">
    <property type="entry name" value="F-box"/>
    <property type="match status" value="1"/>
</dbReference>
<dbReference type="PANTHER" id="PTHR21503">
    <property type="entry name" value="F-BOX-CONTAINING HYPOTHETICAL PROTEIN C.ELEGANS"/>
    <property type="match status" value="1"/>
</dbReference>
<protein>
    <recommendedName>
        <fullName evidence="1">F-box domain-containing protein</fullName>
    </recommendedName>
</protein>
<evidence type="ECO:0000313" key="2">
    <source>
        <dbReference type="EMBL" id="PIC41728.1"/>
    </source>
</evidence>
<dbReference type="PANTHER" id="PTHR21503:SF8">
    <property type="entry name" value="F-BOX ASSOCIATED DOMAIN-CONTAINING PROTEIN-RELATED"/>
    <property type="match status" value="1"/>
</dbReference>
<gene>
    <name evidence="2" type="primary">Cnig_chr_III.g9042</name>
    <name evidence="2" type="ORF">B9Z55_009042</name>
</gene>
<feature type="domain" description="F-box" evidence="1">
    <location>
        <begin position="266"/>
        <end position="314"/>
    </location>
</feature>
<dbReference type="Proteomes" id="UP000230233">
    <property type="component" value="Chromosome III"/>
</dbReference>
<dbReference type="PROSITE" id="PS50181">
    <property type="entry name" value="FBOX"/>
    <property type="match status" value="1"/>
</dbReference>
<comment type="caution">
    <text evidence="2">The sequence shown here is derived from an EMBL/GenBank/DDBJ whole genome shotgun (WGS) entry which is preliminary data.</text>
</comment>
<evidence type="ECO:0000259" key="1">
    <source>
        <dbReference type="PROSITE" id="PS50181"/>
    </source>
</evidence>
<dbReference type="EMBL" id="PDUG01000003">
    <property type="protein sequence ID" value="PIC41728.1"/>
    <property type="molecule type" value="Genomic_DNA"/>
</dbReference>
<organism evidence="2 3">
    <name type="scientific">Caenorhabditis nigoni</name>
    <dbReference type="NCBI Taxonomy" id="1611254"/>
    <lineage>
        <taxon>Eukaryota</taxon>
        <taxon>Metazoa</taxon>
        <taxon>Ecdysozoa</taxon>
        <taxon>Nematoda</taxon>
        <taxon>Chromadorea</taxon>
        <taxon>Rhabditida</taxon>
        <taxon>Rhabditina</taxon>
        <taxon>Rhabditomorpha</taxon>
        <taxon>Rhabditoidea</taxon>
        <taxon>Rhabditidae</taxon>
        <taxon>Peloderinae</taxon>
        <taxon>Caenorhabditis</taxon>
    </lineage>
</organism>
<accession>A0A2G5UQC7</accession>
<dbReference type="AlphaFoldDB" id="A0A2G5UQC7"/>
<evidence type="ECO:0000313" key="3">
    <source>
        <dbReference type="Proteomes" id="UP000230233"/>
    </source>
</evidence>
<proteinExistence type="predicted"/>
<name>A0A2G5UQC7_9PELO</name>
<dbReference type="InterPro" id="IPR001810">
    <property type="entry name" value="F-box_dom"/>
</dbReference>